<dbReference type="EMBL" id="CP030840">
    <property type="protein sequence ID" value="AXC10573.1"/>
    <property type="molecule type" value="Genomic_DNA"/>
</dbReference>
<accession>A0A2Z5FUM3</accession>
<evidence type="ECO:0000313" key="2">
    <source>
        <dbReference type="Proteomes" id="UP000253606"/>
    </source>
</evidence>
<protein>
    <submittedName>
        <fullName evidence="1">Uncharacterized protein</fullName>
    </submittedName>
</protein>
<evidence type="ECO:0000313" key="1">
    <source>
        <dbReference type="EMBL" id="AXC10573.1"/>
    </source>
</evidence>
<proteinExistence type="predicted"/>
<keyword evidence="2" id="KW-1185">Reference proteome</keyword>
<sequence>MPTGRHRERQVNAEAVADSERSACQIVKSTKLEGMNQGIEHGIGF</sequence>
<reference evidence="1 2" key="1">
    <citation type="journal article" date="2018" name="Front. Microbiol.">
        <title>Hydrolytic Capabilities as a Key to Environmental Success: Chitinolytic and Cellulolytic Acidobacteria From Acidic Sub-arctic Soils and Boreal Peatlands.</title>
        <authorList>
            <person name="Belova S.E."/>
            <person name="Ravin N.V."/>
            <person name="Pankratov T.A."/>
            <person name="Rakitin A.L."/>
            <person name="Ivanova A.A."/>
            <person name="Beletsky A.V."/>
            <person name="Mardanov A.V."/>
            <person name="Sinninghe Damste J.S."/>
            <person name="Dedysh S.N."/>
        </authorList>
    </citation>
    <scope>NUCLEOTIDE SEQUENCE [LARGE SCALE GENOMIC DNA]</scope>
    <source>
        <strain evidence="1 2">SBC82</strain>
    </source>
</reference>
<dbReference type="AlphaFoldDB" id="A0A2Z5FUM3"/>
<name>A0A2Z5FUM3_9BACT</name>
<gene>
    <name evidence="1" type="ORF">ACPOL_1225</name>
</gene>
<dbReference type="Proteomes" id="UP000253606">
    <property type="component" value="Chromosome"/>
</dbReference>
<dbReference type="KEGG" id="abas:ACPOL_1225"/>
<organism evidence="1 2">
    <name type="scientific">Acidisarcina polymorpha</name>
    <dbReference type="NCBI Taxonomy" id="2211140"/>
    <lineage>
        <taxon>Bacteria</taxon>
        <taxon>Pseudomonadati</taxon>
        <taxon>Acidobacteriota</taxon>
        <taxon>Terriglobia</taxon>
        <taxon>Terriglobales</taxon>
        <taxon>Acidobacteriaceae</taxon>
        <taxon>Acidisarcina</taxon>
    </lineage>
</organism>